<keyword evidence="12" id="KW-0902">Two-component regulatory system</keyword>
<keyword evidence="8" id="KW-0547">Nucleotide-binding</keyword>
<dbReference type="Pfam" id="PF00512">
    <property type="entry name" value="HisKA"/>
    <property type="match status" value="1"/>
</dbReference>
<dbReference type="InterPro" id="IPR036890">
    <property type="entry name" value="HATPase_C_sf"/>
</dbReference>
<dbReference type="CDD" id="cd00075">
    <property type="entry name" value="HATPase"/>
    <property type="match status" value="1"/>
</dbReference>
<gene>
    <name evidence="15" type="ORF">ACFYKT_16900</name>
</gene>
<dbReference type="PANTHER" id="PTHR43065:SF10">
    <property type="entry name" value="PEROXIDE STRESS-ACTIVATED HISTIDINE KINASE MAK3"/>
    <property type="match status" value="1"/>
</dbReference>
<evidence type="ECO:0000256" key="7">
    <source>
        <dbReference type="ARBA" id="ARBA00022692"/>
    </source>
</evidence>
<evidence type="ECO:0000256" key="9">
    <source>
        <dbReference type="ARBA" id="ARBA00022777"/>
    </source>
</evidence>
<evidence type="ECO:0000256" key="1">
    <source>
        <dbReference type="ARBA" id="ARBA00000085"/>
    </source>
</evidence>
<dbReference type="Gene3D" id="3.30.565.10">
    <property type="entry name" value="Histidine kinase-like ATPase, C-terminal domain"/>
    <property type="match status" value="1"/>
</dbReference>
<evidence type="ECO:0000256" key="10">
    <source>
        <dbReference type="ARBA" id="ARBA00022840"/>
    </source>
</evidence>
<dbReference type="InterPro" id="IPR036097">
    <property type="entry name" value="HisK_dim/P_sf"/>
</dbReference>
<feature type="domain" description="Histidine kinase" evidence="14">
    <location>
        <begin position="292"/>
        <end position="498"/>
    </location>
</feature>
<evidence type="ECO:0000313" key="15">
    <source>
        <dbReference type="EMBL" id="MFE8698022.1"/>
    </source>
</evidence>
<comment type="caution">
    <text evidence="15">The sequence shown here is derived from an EMBL/GenBank/DDBJ whole genome shotgun (WGS) entry which is preliminary data.</text>
</comment>
<dbReference type="Gene3D" id="3.30.450.20">
    <property type="entry name" value="PAS domain"/>
    <property type="match status" value="2"/>
</dbReference>
<dbReference type="PRINTS" id="PR00344">
    <property type="entry name" value="BCTRLSENSOR"/>
</dbReference>
<dbReference type="PROSITE" id="PS50109">
    <property type="entry name" value="HIS_KIN"/>
    <property type="match status" value="1"/>
</dbReference>
<dbReference type="SMART" id="SM00388">
    <property type="entry name" value="HisKA"/>
    <property type="match status" value="1"/>
</dbReference>
<evidence type="ECO:0000256" key="12">
    <source>
        <dbReference type="ARBA" id="ARBA00023012"/>
    </source>
</evidence>
<dbReference type="SUPFAM" id="SSF47384">
    <property type="entry name" value="Homodimeric domain of signal transducing histidine kinase"/>
    <property type="match status" value="1"/>
</dbReference>
<dbReference type="Proteomes" id="UP001601058">
    <property type="component" value="Unassembled WGS sequence"/>
</dbReference>
<keyword evidence="10 15" id="KW-0067">ATP-binding</keyword>
<dbReference type="SMART" id="SM00387">
    <property type="entry name" value="HATPase_c"/>
    <property type="match status" value="1"/>
</dbReference>
<dbReference type="Gene3D" id="1.10.287.130">
    <property type="match status" value="1"/>
</dbReference>
<dbReference type="EC" id="2.7.13.3" evidence="3"/>
<dbReference type="CDD" id="cd00082">
    <property type="entry name" value="HisKA"/>
    <property type="match status" value="1"/>
</dbReference>
<dbReference type="GO" id="GO:0005524">
    <property type="term" value="F:ATP binding"/>
    <property type="evidence" value="ECO:0007669"/>
    <property type="project" value="UniProtKB-KW"/>
</dbReference>
<keyword evidence="7 13" id="KW-0812">Transmembrane</keyword>
<dbReference type="SUPFAM" id="SSF103190">
    <property type="entry name" value="Sensory domain-like"/>
    <property type="match status" value="1"/>
</dbReference>
<dbReference type="InterPro" id="IPR003594">
    <property type="entry name" value="HATPase_dom"/>
</dbReference>
<dbReference type="CDD" id="cd12914">
    <property type="entry name" value="PDC1_DGC_like"/>
    <property type="match status" value="1"/>
</dbReference>
<name>A0ABW6K1J5_9BACI</name>
<accession>A0ABW6K1J5</accession>
<dbReference type="RefSeq" id="WP_389222016.1">
    <property type="nucleotide sequence ID" value="NZ_JBIACJ010000009.1"/>
</dbReference>
<keyword evidence="6" id="KW-0808">Transferase</keyword>
<keyword evidence="5" id="KW-0597">Phosphoprotein</keyword>
<dbReference type="InterPro" id="IPR005467">
    <property type="entry name" value="His_kinase_dom"/>
</dbReference>
<evidence type="ECO:0000256" key="6">
    <source>
        <dbReference type="ARBA" id="ARBA00022679"/>
    </source>
</evidence>
<feature type="transmembrane region" description="Helical" evidence="13">
    <location>
        <begin position="244"/>
        <end position="266"/>
    </location>
</feature>
<evidence type="ECO:0000256" key="11">
    <source>
        <dbReference type="ARBA" id="ARBA00022989"/>
    </source>
</evidence>
<keyword evidence="9" id="KW-0418">Kinase</keyword>
<evidence type="ECO:0000259" key="14">
    <source>
        <dbReference type="PROSITE" id="PS50109"/>
    </source>
</evidence>
<dbReference type="InterPro" id="IPR003661">
    <property type="entry name" value="HisK_dim/P_dom"/>
</dbReference>
<evidence type="ECO:0000256" key="3">
    <source>
        <dbReference type="ARBA" id="ARBA00012438"/>
    </source>
</evidence>
<organism evidence="15 16">
    <name type="scientific">Cytobacillus mangrovibacter</name>
    <dbReference type="NCBI Taxonomy" id="3299024"/>
    <lineage>
        <taxon>Bacteria</taxon>
        <taxon>Bacillati</taxon>
        <taxon>Bacillota</taxon>
        <taxon>Bacilli</taxon>
        <taxon>Bacillales</taxon>
        <taxon>Bacillaceae</taxon>
        <taxon>Cytobacillus</taxon>
    </lineage>
</organism>
<reference evidence="15 16" key="1">
    <citation type="submission" date="2024-08" db="EMBL/GenBank/DDBJ databases">
        <title>Two novel Cytobacillus novel species.</title>
        <authorList>
            <person name="Liu G."/>
        </authorList>
    </citation>
    <scope>NUCLEOTIDE SEQUENCE [LARGE SCALE GENOMIC DNA]</scope>
    <source>
        <strain evidence="15 16">FJAT-53684</strain>
    </source>
</reference>
<keyword evidence="4" id="KW-1003">Cell membrane</keyword>
<comment type="subcellular location">
    <subcellularLocation>
        <location evidence="2">Cell membrane</location>
        <topology evidence="2">Multi-pass membrane protein</topology>
    </subcellularLocation>
</comment>
<keyword evidence="11 13" id="KW-1133">Transmembrane helix</keyword>
<comment type="catalytic activity">
    <reaction evidence="1">
        <text>ATP + protein L-histidine = ADP + protein N-phospho-L-histidine.</text>
        <dbReference type="EC" id="2.7.13.3"/>
    </reaction>
</comment>
<dbReference type="EMBL" id="JBIACJ010000009">
    <property type="protein sequence ID" value="MFE8698022.1"/>
    <property type="molecule type" value="Genomic_DNA"/>
</dbReference>
<evidence type="ECO:0000256" key="4">
    <source>
        <dbReference type="ARBA" id="ARBA00022475"/>
    </source>
</evidence>
<sequence>MKKLNNNFFLYMIVVILPTLIGISYYLNDAMNVDNQERKEEALWIASIHQRSWDQFIAETVTSLDIIALAAESIIESPDKLEPLLLKTHWKDPRYGGIYLLDPNGTVITGSNSFLQNVNFSDNEYIKEINRTKDLIISNHQETLTNGQKVIGIGKPILSENGQLLYILIAHLRVDHVQNIMRLLTPDTKLSITNPDGEVIMDINMKGSSELSNDRSISIPIDRLPWSIKVEIPKRDISEMIKRAIIVIIQIIFIFHILFLFIKYLMLKRQAVREQKENELQKLELVGTLAASSAHEIRNPLTGIKGLVQLLSEKYTNTEDQYYFSVINDEINRINEIVGEFLILGKPTAQKTEIIDLRKIIFEIEPLIISEAHLNNIEYQSFIPDIPILVDCTKDQLKQVLLNLTKNAFESMHAGGQLIIKFIVLPTKCQIKITDTGTGIPDEEIEKIFQPFYTSKEMGTGLGLVVCKRLIQSFGGEIHLTSKVNKGTQVDIFLPIIKRSPEQ</sequence>
<keyword evidence="16" id="KW-1185">Reference proteome</keyword>
<dbReference type="InterPro" id="IPR004358">
    <property type="entry name" value="Sig_transdc_His_kin-like_C"/>
</dbReference>
<evidence type="ECO:0000256" key="5">
    <source>
        <dbReference type="ARBA" id="ARBA00022553"/>
    </source>
</evidence>
<dbReference type="InterPro" id="IPR029151">
    <property type="entry name" value="Sensor-like_sf"/>
</dbReference>
<feature type="transmembrane region" description="Helical" evidence="13">
    <location>
        <begin position="7"/>
        <end position="27"/>
    </location>
</feature>
<evidence type="ECO:0000256" key="13">
    <source>
        <dbReference type="SAM" id="Phobius"/>
    </source>
</evidence>
<evidence type="ECO:0000256" key="2">
    <source>
        <dbReference type="ARBA" id="ARBA00004651"/>
    </source>
</evidence>
<proteinExistence type="predicted"/>
<keyword evidence="13" id="KW-0472">Membrane</keyword>
<dbReference type="SUPFAM" id="SSF55874">
    <property type="entry name" value="ATPase domain of HSP90 chaperone/DNA topoisomerase II/histidine kinase"/>
    <property type="match status" value="1"/>
</dbReference>
<protein>
    <recommendedName>
        <fullName evidence="3">histidine kinase</fullName>
        <ecNumber evidence="3">2.7.13.3</ecNumber>
    </recommendedName>
</protein>
<evidence type="ECO:0000256" key="8">
    <source>
        <dbReference type="ARBA" id="ARBA00022741"/>
    </source>
</evidence>
<evidence type="ECO:0000313" key="16">
    <source>
        <dbReference type="Proteomes" id="UP001601058"/>
    </source>
</evidence>
<dbReference type="PANTHER" id="PTHR43065">
    <property type="entry name" value="SENSOR HISTIDINE KINASE"/>
    <property type="match status" value="1"/>
</dbReference>
<dbReference type="Pfam" id="PF02518">
    <property type="entry name" value="HATPase_c"/>
    <property type="match status" value="1"/>
</dbReference>